<keyword evidence="2 3" id="KW-0040">ANK repeat</keyword>
<dbReference type="InterPro" id="IPR036770">
    <property type="entry name" value="Ankyrin_rpt-contain_sf"/>
</dbReference>
<dbReference type="EMBL" id="CAJOBC010006686">
    <property type="protein sequence ID" value="CAF3907659.1"/>
    <property type="molecule type" value="Genomic_DNA"/>
</dbReference>
<dbReference type="Proteomes" id="UP000681722">
    <property type="component" value="Unassembled WGS sequence"/>
</dbReference>
<dbReference type="PANTHER" id="PTHR24188:SF29">
    <property type="entry name" value="GH09064P"/>
    <property type="match status" value="1"/>
</dbReference>
<dbReference type="SUPFAM" id="SSF48403">
    <property type="entry name" value="Ankyrin repeat"/>
    <property type="match status" value="1"/>
</dbReference>
<evidence type="ECO:0000256" key="3">
    <source>
        <dbReference type="PROSITE-ProRule" id="PRU00023"/>
    </source>
</evidence>
<dbReference type="Gene3D" id="1.25.40.20">
    <property type="entry name" value="Ankyrin repeat-containing domain"/>
    <property type="match status" value="1"/>
</dbReference>
<dbReference type="Proteomes" id="UP000663829">
    <property type="component" value="Unassembled WGS sequence"/>
</dbReference>
<organism evidence="4 6">
    <name type="scientific">Didymodactylos carnosus</name>
    <dbReference type="NCBI Taxonomy" id="1234261"/>
    <lineage>
        <taxon>Eukaryota</taxon>
        <taxon>Metazoa</taxon>
        <taxon>Spiralia</taxon>
        <taxon>Gnathifera</taxon>
        <taxon>Rotifera</taxon>
        <taxon>Eurotatoria</taxon>
        <taxon>Bdelloidea</taxon>
        <taxon>Philodinida</taxon>
        <taxon>Philodinidae</taxon>
        <taxon>Didymodactylos</taxon>
    </lineage>
</organism>
<name>A0A814SBV2_9BILA</name>
<dbReference type="AlphaFoldDB" id="A0A814SBV2"/>
<dbReference type="OrthoDB" id="5806726at2759"/>
<proteinExistence type="predicted"/>
<keyword evidence="1" id="KW-0677">Repeat</keyword>
<dbReference type="SMART" id="SM00248">
    <property type="entry name" value="ANK"/>
    <property type="match status" value="2"/>
</dbReference>
<keyword evidence="6" id="KW-1185">Reference proteome</keyword>
<evidence type="ECO:0000256" key="2">
    <source>
        <dbReference type="ARBA" id="ARBA00023043"/>
    </source>
</evidence>
<reference evidence="4" key="1">
    <citation type="submission" date="2021-02" db="EMBL/GenBank/DDBJ databases">
        <authorList>
            <person name="Nowell W R."/>
        </authorList>
    </citation>
    <scope>NUCLEOTIDE SEQUENCE</scope>
</reference>
<dbReference type="InterPro" id="IPR002110">
    <property type="entry name" value="Ankyrin_rpt"/>
</dbReference>
<feature type="repeat" description="ANK" evidence="3">
    <location>
        <begin position="224"/>
        <end position="256"/>
    </location>
</feature>
<sequence length="329" mass="37344">MNTDEENKLNECLNLIIEKVCEVLTQLKSKQESTTSETDLSIAIPTTTQRTTITTTDDNDLLLDNSIQNNNVNTFTVDNDENDLLDTLTNDLQNILKHRLPELSKLFFTQRLTATILYTLKHNLKGLLLAVKAYPAALNGDLTTVQGFLKRYRDYKDKSGFWGTTLLYSAARNNHMQLVRYLIETVGCSVNAQNQGDINYILVTDNDNARPDPNTLGYDPDPKASSTALHAACFNNNLNIVKYLIDKGANYLLRNQLGETPIENGEGHQQIRDFFKDYLVLTYTNLPNASIPSEPILDCHDRVPNNCVWEYKPVKGFEWEEFTKSEHDT</sequence>
<evidence type="ECO:0000313" key="4">
    <source>
        <dbReference type="EMBL" id="CAF1143993.1"/>
    </source>
</evidence>
<accession>A0A814SBV2</accession>
<dbReference type="EMBL" id="CAJNOQ010006685">
    <property type="protein sequence ID" value="CAF1143993.1"/>
    <property type="molecule type" value="Genomic_DNA"/>
</dbReference>
<evidence type="ECO:0000256" key="1">
    <source>
        <dbReference type="ARBA" id="ARBA00022737"/>
    </source>
</evidence>
<protein>
    <submittedName>
        <fullName evidence="4">Uncharacterized protein</fullName>
    </submittedName>
</protein>
<dbReference type="Pfam" id="PF12796">
    <property type="entry name" value="Ank_2"/>
    <property type="match status" value="1"/>
</dbReference>
<comment type="caution">
    <text evidence="4">The sequence shown here is derived from an EMBL/GenBank/DDBJ whole genome shotgun (WGS) entry which is preliminary data.</text>
</comment>
<evidence type="ECO:0000313" key="5">
    <source>
        <dbReference type="EMBL" id="CAF3907659.1"/>
    </source>
</evidence>
<gene>
    <name evidence="4" type="ORF">GPM918_LOCUS20834</name>
    <name evidence="5" type="ORF">SRO942_LOCUS20832</name>
</gene>
<evidence type="ECO:0000313" key="6">
    <source>
        <dbReference type="Proteomes" id="UP000663829"/>
    </source>
</evidence>
<dbReference type="PROSITE" id="PS50088">
    <property type="entry name" value="ANK_REPEAT"/>
    <property type="match status" value="1"/>
</dbReference>
<dbReference type="PANTHER" id="PTHR24188">
    <property type="entry name" value="ANKYRIN REPEAT PROTEIN"/>
    <property type="match status" value="1"/>
</dbReference>
<dbReference type="PROSITE" id="PS50297">
    <property type="entry name" value="ANK_REP_REGION"/>
    <property type="match status" value="1"/>
</dbReference>